<evidence type="ECO:0000256" key="1">
    <source>
        <dbReference type="ARBA" id="ARBA00010062"/>
    </source>
</evidence>
<dbReference type="AlphaFoldDB" id="A0A6L3SYJ9"/>
<gene>
    <name evidence="5" type="ORF">F6X53_12280</name>
</gene>
<feature type="domain" description="Leucine-binding protein" evidence="4">
    <location>
        <begin position="145"/>
        <end position="395"/>
    </location>
</feature>
<evidence type="ECO:0000256" key="3">
    <source>
        <dbReference type="SAM" id="MobiDB-lite"/>
    </source>
</evidence>
<dbReference type="RefSeq" id="WP_151000304.1">
    <property type="nucleotide sequence ID" value="NZ_BPQY01000205.1"/>
</dbReference>
<evidence type="ECO:0000313" key="5">
    <source>
        <dbReference type="EMBL" id="KAB1079140.1"/>
    </source>
</evidence>
<dbReference type="CDD" id="cd06268">
    <property type="entry name" value="PBP1_ABC_transporter_LIVBP-like"/>
    <property type="match status" value="1"/>
</dbReference>
<name>A0A6L3SYJ9_9HYPH</name>
<evidence type="ECO:0000256" key="2">
    <source>
        <dbReference type="ARBA" id="ARBA00022729"/>
    </source>
</evidence>
<dbReference type="NCBIfam" id="TIGR03863">
    <property type="entry name" value="PQQ_ABC_bind"/>
    <property type="match status" value="1"/>
</dbReference>
<sequence>MRAARQRGHGPAERHVASTRHFSTRHFSTHTASRAATRFGPALLSLALLGLALLSLALPGGEARADPTPHLAIHYLERRIERPTPLNNEDPIPDDEGARGAELGLKDSNATGRFVSLGFSLATKRVEPGADVAAAFRALGNPRFLVVNAPVEDVLALADLPEARDTLLLNIGAPDTRLRDGDCRARLLHVLPSRAMLADALVEFLVFKRWTRLLLVSGPEPADALYAEALRRSAKKFGARVVAESRFDVHGADIRDSALREFALVTRGPEHDVVAVADEANSFGTNLVHNTASPRPVVGTQGLSPAAWGRPVEAWAAVQLQGRFRKLAGRAMRPIDYAGWLAVHAIGEAAVQLRTRDPDAIRALMLSPRFEVGGFKGRPLSFRPWNGQLRQPVFLLWPGAVVASAPLEGFLHHRTDLDTLGLDAPESACRAFAGGGAG</sequence>
<proteinExistence type="inferred from homology"/>
<reference evidence="5 6" key="1">
    <citation type="submission" date="2019-09" db="EMBL/GenBank/DDBJ databases">
        <title>YIM 48816 draft genome.</title>
        <authorList>
            <person name="Jiang L."/>
        </authorList>
    </citation>
    <scope>NUCLEOTIDE SEQUENCE [LARGE SCALE GENOMIC DNA]</scope>
    <source>
        <strain evidence="5 6">YIM 48816</strain>
    </source>
</reference>
<evidence type="ECO:0000259" key="4">
    <source>
        <dbReference type="Pfam" id="PF13458"/>
    </source>
</evidence>
<comment type="caution">
    <text evidence="5">The sequence shown here is derived from an EMBL/GenBank/DDBJ whole genome shotgun (WGS) entry which is preliminary data.</text>
</comment>
<accession>A0A6L3SYJ9</accession>
<keyword evidence="6" id="KW-1185">Reference proteome</keyword>
<dbReference type="InterPro" id="IPR028082">
    <property type="entry name" value="Peripla_BP_I"/>
</dbReference>
<keyword evidence="2" id="KW-0732">Signal</keyword>
<dbReference type="Pfam" id="PF13458">
    <property type="entry name" value="Peripla_BP_6"/>
    <property type="match status" value="1"/>
</dbReference>
<protein>
    <submittedName>
        <fullName evidence="5">ABC transporter substrate-binding protein</fullName>
    </submittedName>
</protein>
<dbReference type="EMBL" id="VZZK01000010">
    <property type="protein sequence ID" value="KAB1079140.1"/>
    <property type="molecule type" value="Genomic_DNA"/>
</dbReference>
<organism evidence="5 6">
    <name type="scientific">Methylobacterium soli</name>
    <dbReference type="NCBI Taxonomy" id="553447"/>
    <lineage>
        <taxon>Bacteria</taxon>
        <taxon>Pseudomonadati</taxon>
        <taxon>Pseudomonadota</taxon>
        <taxon>Alphaproteobacteria</taxon>
        <taxon>Hyphomicrobiales</taxon>
        <taxon>Methylobacteriaceae</taxon>
        <taxon>Methylobacterium</taxon>
    </lineage>
</organism>
<feature type="region of interest" description="Disordered" evidence="3">
    <location>
        <begin position="82"/>
        <end position="102"/>
    </location>
</feature>
<feature type="region of interest" description="Disordered" evidence="3">
    <location>
        <begin position="1"/>
        <end position="20"/>
    </location>
</feature>
<dbReference type="InterPro" id="IPR028081">
    <property type="entry name" value="Leu-bd"/>
</dbReference>
<evidence type="ECO:0000313" key="6">
    <source>
        <dbReference type="Proteomes" id="UP000474159"/>
    </source>
</evidence>
<dbReference type="OrthoDB" id="5341635at2"/>
<dbReference type="InterPro" id="IPR022478">
    <property type="entry name" value="ABC_transptr_sub-bd_PQQ"/>
</dbReference>
<dbReference type="SUPFAM" id="SSF53822">
    <property type="entry name" value="Periplasmic binding protein-like I"/>
    <property type="match status" value="1"/>
</dbReference>
<comment type="similarity">
    <text evidence="1">Belongs to the leucine-binding protein family.</text>
</comment>
<dbReference type="Proteomes" id="UP000474159">
    <property type="component" value="Unassembled WGS sequence"/>
</dbReference>